<dbReference type="NCBIfam" id="NF008035">
    <property type="entry name" value="PRK10767.1"/>
    <property type="match status" value="1"/>
</dbReference>
<dbReference type="SUPFAM" id="SSF49493">
    <property type="entry name" value="HSP40/DnaJ peptide-binding domain"/>
    <property type="match status" value="2"/>
</dbReference>
<dbReference type="AlphaFoldDB" id="A0A5K7ZA59"/>
<dbReference type="Gene3D" id="1.10.287.110">
    <property type="entry name" value="DnaJ domain"/>
    <property type="match status" value="1"/>
</dbReference>
<evidence type="ECO:0000256" key="4">
    <source>
        <dbReference type="ARBA" id="ARBA00022705"/>
    </source>
</evidence>
<dbReference type="HAMAP" id="MF_01152">
    <property type="entry name" value="DnaJ"/>
    <property type="match status" value="1"/>
</dbReference>
<dbReference type="FunFam" id="2.10.230.10:FF:000002">
    <property type="entry name" value="Molecular chaperone DnaJ"/>
    <property type="match status" value="1"/>
</dbReference>
<feature type="repeat" description="CXXCXGXG motif" evidence="14">
    <location>
        <begin position="146"/>
        <end position="153"/>
    </location>
</feature>
<dbReference type="SUPFAM" id="SSF46565">
    <property type="entry name" value="Chaperone J-domain"/>
    <property type="match status" value="1"/>
</dbReference>
<dbReference type="InterPro" id="IPR012724">
    <property type="entry name" value="DnaJ"/>
</dbReference>
<dbReference type="InterPro" id="IPR036410">
    <property type="entry name" value="HSP_DnaJ_Cys-rich_dom_sf"/>
</dbReference>
<dbReference type="InterPro" id="IPR018253">
    <property type="entry name" value="DnaJ_domain_CS"/>
</dbReference>
<comment type="subcellular location">
    <subcellularLocation>
        <location evidence="1 14">Cytoplasm</location>
    </subcellularLocation>
</comment>
<dbReference type="SMART" id="SM00271">
    <property type="entry name" value="DnaJ"/>
    <property type="match status" value="1"/>
</dbReference>
<evidence type="ECO:0000256" key="11">
    <source>
        <dbReference type="ARBA" id="ARBA00053423"/>
    </source>
</evidence>
<evidence type="ECO:0000256" key="15">
    <source>
        <dbReference type="PROSITE-ProRule" id="PRU00546"/>
    </source>
</evidence>
<dbReference type="GO" id="GO:0006260">
    <property type="term" value="P:DNA replication"/>
    <property type="evidence" value="ECO:0007669"/>
    <property type="project" value="UniProtKB-KW"/>
</dbReference>
<evidence type="ECO:0000256" key="2">
    <source>
        <dbReference type="ARBA" id="ARBA00011738"/>
    </source>
</evidence>
<feature type="binding site" evidence="14">
    <location>
        <position position="149"/>
    </location>
    <ligand>
        <name>Zn(2+)</name>
        <dbReference type="ChEBI" id="CHEBI:29105"/>
        <label>1</label>
    </ligand>
</feature>
<dbReference type="FunFam" id="1.10.287.110:FF:000034">
    <property type="entry name" value="Chaperone protein DnaJ"/>
    <property type="match status" value="1"/>
</dbReference>
<dbReference type="GO" id="GO:0042026">
    <property type="term" value="P:protein refolding"/>
    <property type="evidence" value="ECO:0007669"/>
    <property type="project" value="TreeGrafter"/>
</dbReference>
<dbReference type="NCBIfam" id="TIGR02349">
    <property type="entry name" value="DnaJ_bact"/>
    <property type="match status" value="1"/>
</dbReference>
<keyword evidence="3 14" id="KW-0963">Cytoplasm</keyword>
<dbReference type="Pfam" id="PF00684">
    <property type="entry name" value="DnaJ_CXXCXGXG"/>
    <property type="match status" value="1"/>
</dbReference>
<keyword evidence="7 14" id="KW-0863">Zinc-finger</keyword>
<dbReference type="PROSITE" id="PS51188">
    <property type="entry name" value="ZF_CR"/>
    <property type="match status" value="1"/>
</dbReference>
<dbReference type="GO" id="GO:0005737">
    <property type="term" value="C:cytoplasm"/>
    <property type="evidence" value="ECO:0007669"/>
    <property type="project" value="UniProtKB-SubCell"/>
</dbReference>
<evidence type="ECO:0000256" key="10">
    <source>
        <dbReference type="ARBA" id="ARBA00023186"/>
    </source>
</evidence>
<dbReference type="CDD" id="cd10719">
    <property type="entry name" value="DnaJ_zf"/>
    <property type="match status" value="1"/>
</dbReference>
<keyword evidence="19" id="KW-1185">Reference proteome</keyword>
<feature type="binding site" evidence="14">
    <location>
        <position position="163"/>
    </location>
    <ligand>
        <name>Zn(2+)</name>
        <dbReference type="ChEBI" id="CHEBI:29105"/>
        <label>2</label>
    </ligand>
</feature>
<feature type="binding site" evidence="14">
    <location>
        <position position="199"/>
    </location>
    <ligand>
        <name>Zn(2+)</name>
        <dbReference type="ChEBI" id="CHEBI:29105"/>
        <label>1</label>
    </ligand>
</feature>
<dbReference type="Pfam" id="PF01556">
    <property type="entry name" value="DnaJ_C"/>
    <property type="match status" value="1"/>
</dbReference>
<feature type="zinc finger region" description="CR-type" evidence="15">
    <location>
        <begin position="133"/>
        <end position="211"/>
    </location>
</feature>
<keyword evidence="9 14" id="KW-0346">Stress response</keyword>
<comment type="domain">
    <text evidence="14">The J domain is necessary and sufficient to stimulate DnaK ATPase activity. Zinc center 1 plays an important role in the autonomous, DnaK-independent chaperone activity of DnaJ. Zinc center 2 is essential for interaction with DnaK and for DnaJ activity.</text>
</comment>
<keyword evidence="5 14" id="KW-0479">Metal-binding</keyword>
<dbReference type="SUPFAM" id="SSF57938">
    <property type="entry name" value="DnaJ/Hsp40 cysteine-rich domain"/>
    <property type="match status" value="1"/>
</dbReference>
<evidence type="ECO:0000256" key="3">
    <source>
        <dbReference type="ARBA" id="ARBA00022490"/>
    </source>
</evidence>
<dbReference type="PRINTS" id="PR00625">
    <property type="entry name" value="JDOMAIN"/>
</dbReference>
<feature type="binding site" evidence="14">
    <location>
        <position position="188"/>
    </location>
    <ligand>
        <name>Zn(2+)</name>
        <dbReference type="ChEBI" id="CHEBI:29105"/>
        <label>2</label>
    </ligand>
</feature>
<evidence type="ECO:0000256" key="6">
    <source>
        <dbReference type="ARBA" id="ARBA00022737"/>
    </source>
</evidence>
<sequence>MAAKRDYYEVLGVERSASDSDLKKAYRKLALKFHPDRNPGDREAEEQFKEAAEAYEVLRDANKRQIYDQYGHQGLEGSGFSGFGGFEDIFSSFGDIFEDFFGFGGGRRSRSRGHRGSDLRYDMQLTFMEAAFGTEKEIDVEKAETCSACEGSGAEPGTGVETCPQCGGSGQIGRSQGFFTVRTTCNQCRGQGKIISNPCKTCRGQGKVLTRKKVSVRIPAGVDNGSRLRLTGEGEAGAYGGPHGDLYVFIHAQPHDFFKRDETNVICQIPVSFVQAALGDNLTIPTLKGETKLEIPKGTQPGDIFRLRGEGIPSLRNGHRGDQIVQVNVKTPTNLNKKQVALLKEFASLEERKFTSKLKNILKNGPTRAAN</sequence>
<evidence type="ECO:0000259" key="16">
    <source>
        <dbReference type="PROSITE" id="PS50076"/>
    </source>
</evidence>
<keyword evidence="6 14" id="KW-0677">Repeat</keyword>
<evidence type="ECO:0000259" key="17">
    <source>
        <dbReference type="PROSITE" id="PS51188"/>
    </source>
</evidence>
<feature type="binding site" evidence="14">
    <location>
        <position position="202"/>
    </location>
    <ligand>
        <name>Zn(2+)</name>
        <dbReference type="ChEBI" id="CHEBI:29105"/>
        <label>1</label>
    </ligand>
</feature>
<dbReference type="Proteomes" id="UP000427769">
    <property type="component" value="Chromosome"/>
</dbReference>
<name>A0A5K7ZA59_9BACT</name>
<comment type="similarity">
    <text evidence="12 14">Belongs to the DnaJ family.</text>
</comment>
<evidence type="ECO:0000256" key="8">
    <source>
        <dbReference type="ARBA" id="ARBA00022833"/>
    </source>
</evidence>
<feature type="binding site" evidence="14">
    <location>
        <position position="146"/>
    </location>
    <ligand>
        <name>Zn(2+)</name>
        <dbReference type="ChEBI" id="CHEBI:29105"/>
        <label>1</label>
    </ligand>
</feature>
<dbReference type="PANTHER" id="PTHR43096:SF10">
    <property type="entry name" value="CHAPERONE PROTEIN DNAJ A6, CHLOROPLASTIC"/>
    <property type="match status" value="1"/>
</dbReference>
<dbReference type="PANTHER" id="PTHR43096">
    <property type="entry name" value="DNAJ HOMOLOG 1, MITOCHONDRIAL-RELATED"/>
    <property type="match status" value="1"/>
</dbReference>
<dbReference type="GO" id="GO:0051082">
    <property type="term" value="F:unfolded protein binding"/>
    <property type="evidence" value="ECO:0007669"/>
    <property type="project" value="UniProtKB-UniRule"/>
</dbReference>
<dbReference type="RefSeq" id="WP_155305514.1">
    <property type="nucleotide sequence ID" value="NZ_AP021875.1"/>
</dbReference>
<feature type="domain" description="CR-type" evidence="17">
    <location>
        <begin position="133"/>
        <end position="211"/>
    </location>
</feature>
<reference evidence="18 19" key="1">
    <citation type="submission" date="2019-11" db="EMBL/GenBank/DDBJ databases">
        <title>Comparative genomics of hydrocarbon-degrading Desulfosarcina strains.</title>
        <authorList>
            <person name="Watanabe M."/>
            <person name="Kojima H."/>
            <person name="Fukui M."/>
        </authorList>
    </citation>
    <scope>NUCLEOTIDE SEQUENCE [LARGE SCALE GENOMIC DNA]</scope>
    <source>
        <strain evidence="18 19">PP31</strain>
    </source>
</reference>
<dbReference type="InterPro" id="IPR001305">
    <property type="entry name" value="HSP_DnaJ_Cys-rich_dom"/>
</dbReference>
<comment type="cofactor">
    <cofactor evidence="14">
        <name>Zn(2+)</name>
        <dbReference type="ChEBI" id="CHEBI:29105"/>
    </cofactor>
    <text evidence="14">Binds 2 Zn(2+) ions per monomer.</text>
</comment>
<accession>A0A5K7ZA59</accession>
<dbReference type="InterPro" id="IPR008971">
    <property type="entry name" value="HSP40/DnaJ_pept-bd"/>
</dbReference>
<evidence type="ECO:0000313" key="19">
    <source>
        <dbReference type="Proteomes" id="UP000427769"/>
    </source>
</evidence>
<dbReference type="Gene3D" id="2.60.260.20">
    <property type="entry name" value="Urease metallochaperone UreE, N-terminal domain"/>
    <property type="match status" value="2"/>
</dbReference>
<dbReference type="Gene3D" id="2.10.230.10">
    <property type="entry name" value="Heat shock protein DnaJ, cysteine-rich domain"/>
    <property type="match status" value="1"/>
</dbReference>
<gene>
    <name evidence="14 18" type="primary">dnaJ</name>
    <name evidence="18" type="ORF">DSCW_41200</name>
</gene>
<keyword evidence="10 14" id="KW-0143">Chaperone</keyword>
<dbReference type="GO" id="GO:0005524">
    <property type="term" value="F:ATP binding"/>
    <property type="evidence" value="ECO:0007669"/>
    <property type="project" value="InterPro"/>
</dbReference>
<dbReference type="Pfam" id="PF00226">
    <property type="entry name" value="DnaJ"/>
    <property type="match status" value="1"/>
</dbReference>
<dbReference type="GO" id="GO:0009408">
    <property type="term" value="P:response to heat"/>
    <property type="evidence" value="ECO:0007669"/>
    <property type="project" value="InterPro"/>
</dbReference>
<dbReference type="InterPro" id="IPR036869">
    <property type="entry name" value="J_dom_sf"/>
</dbReference>
<feature type="repeat" description="CXXCXGXG motif" evidence="14">
    <location>
        <begin position="163"/>
        <end position="170"/>
    </location>
</feature>
<evidence type="ECO:0000256" key="12">
    <source>
        <dbReference type="ARBA" id="ARBA00061004"/>
    </source>
</evidence>
<dbReference type="CDD" id="cd06257">
    <property type="entry name" value="DnaJ"/>
    <property type="match status" value="1"/>
</dbReference>
<protein>
    <recommendedName>
        <fullName evidence="13 14">Chaperone protein DnaJ</fullName>
    </recommendedName>
</protein>
<dbReference type="GO" id="GO:0031072">
    <property type="term" value="F:heat shock protein binding"/>
    <property type="evidence" value="ECO:0007669"/>
    <property type="project" value="InterPro"/>
</dbReference>
<dbReference type="EMBL" id="AP021875">
    <property type="protein sequence ID" value="BBO76703.1"/>
    <property type="molecule type" value="Genomic_DNA"/>
</dbReference>
<evidence type="ECO:0000256" key="14">
    <source>
        <dbReference type="HAMAP-Rule" id="MF_01152"/>
    </source>
</evidence>
<dbReference type="InterPro" id="IPR002939">
    <property type="entry name" value="DnaJ_C"/>
</dbReference>
<evidence type="ECO:0000256" key="7">
    <source>
        <dbReference type="ARBA" id="ARBA00022771"/>
    </source>
</evidence>
<dbReference type="PROSITE" id="PS00636">
    <property type="entry name" value="DNAJ_1"/>
    <property type="match status" value="1"/>
</dbReference>
<dbReference type="InterPro" id="IPR001623">
    <property type="entry name" value="DnaJ_domain"/>
</dbReference>
<feature type="repeat" description="CXXCXGXG motif" evidence="14">
    <location>
        <begin position="185"/>
        <end position="192"/>
    </location>
</feature>
<evidence type="ECO:0000256" key="13">
    <source>
        <dbReference type="ARBA" id="ARBA00067609"/>
    </source>
</evidence>
<dbReference type="KEGG" id="dwd:DSCW_41200"/>
<comment type="function">
    <text evidence="11 14">Participates actively in the response to hyperosmotic and heat shock by preventing the aggregation of stress-denatured proteins and by disaggregating proteins, also in an autonomous, DnaK-independent fashion. Unfolded proteins bind initially to DnaJ; upon interaction with the DnaJ-bound protein, DnaK hydrolyzes its bound ATP, resulting in the formation of a stable complex. GrpE releases ADP from DnaK; ATP binding to DnaK triggers the release of the substrate protein, thus completing the reaction cycle. Several rounds of ATP-dependent interactions between DnaJ, DnaK and GrpE are required for fully efficient folding. Also involved, together with DnaK and GrpE, in the DNA replication of plasmids through activation of initiation proteins.</text>
</comment>
<feature type="repeat" description="CXXCXGXG motif" evidence="14">
    <location>
        <begin position="199"/>
        <end position="206"/>
    </location>
</feature>
<dbReference type="OrthoDB" id="9779889at2"/>
<feature type="domain" description="J" evidence="16">
    <location>
        <begin position="6"/>
        <end position="71"/>
    </location>
</feature>
<dbReference type="GO" id="GO:0008270">
    <property type="term" value="F:zinc ion binding"/>
    <property type="evidence" value="ECO:0007669"/>
    <property type="project" value="UniProtKB-UniRule"/>
</dbReference>
<dbReference type="PROSITE" id="PS50076">
    <property type="entry name" value="DNAJ_2"/>
    <property type="match status" value="1"/>
</dbReference>
<dbReference type="CDD" id="cd10747">
    <property type="entry name" value="DnaJ_C"/>
    <property type="match status" value="1"/>
</dbReference>
<dbReference type="NCBIfam" id="NF010887">
    <property type="entry name" value="PRK14294.1"/>
    <property type="match status" value="1"/>
</dbReference>
<organism evidence="18 19">
    <name type="scientific">Desulfosarcina widdelii</name>
    <dbReference type="NCBI Taxonomy" id="947919"/>
    <lineage>
        <taxon>Bacteria</taxon>
        <taxon>Pseudomonadati</taxon>
        <taxon>Thermodesulfobacteriota</taxon>
        <taxon>Desulfobacteria</taxon>
        <taxon>Desulfobacterales</taxon>
        <taxon>Desulfosarcinaceae</taxon>
        <taxon>Desulfosarcina</taxon>
    </lineage>
</organism>
<comment type="subunit">
    <text evidence="2 14">Homodimer.</text>
</comment>
<feature type="binding site" evidence="14">
    <location>
        <position position="166"/>
    </location>
    <ligand>
        <name>Zn(2+)</name>
        <dbReference type="ChEBI" id="CHEBI:29105"/>
        <label>2</label>
    </ligand>
</feature>
<evidence type="ECO:0000256" key="1">
    <source>
        <dbReference type="ARBA" id="ARBA00004496"/>
    </source>
</evidence>
<keyword evidence="4 14" id="KW-0235">DNA replication</keyword>
<evidence type="ECO:0000256" key="9">
    <source>
        <dbReference type="ARBA" id="ARBA00023016"/>
    </source>
</evidence>
<evidence type="ECO:0000313" key="18">
    <source>
        <dbReference type="EMBL" id="BBO76703.1"/>
    </source>
</evidence>
<dbReference type="FunFam" id="2.60.260.20:FF:000004">
    <property type="entry name" value="Molecular chaperone DnaJ"/>
    <property type="match status" value="1"/>
</dbReference>
<evidence type="ECO:0000256" key="5">
    <source>
        <dbReference type="ARBA" id="ARBA00022723"/>
    </source>
</evidence>
<proteinExistence type="inferred from homology"/>
<keyword evidence="8 14" id="KW-0862">Zinc</keyword>
<feature type="binding site" evidence="14">
    <location>
        <position position="185"/>
    </location>
    <ligand>
        <name>Zn(2+)</name>
        <dbReference type="ChEBI" id="CHEBI:29105"/>
        <label>2</label>
    </ligand>
</feature>